<feature type="region of interest" description="Disordered" evidence="1">
    <location>
        <begin position="1"/>
        <end position="39"/>
    </location>
</feature>
<evidence type="ECO:0000313" key="3">
    <source>
        <dbReference type="Proteomes" id="UP000036367"/>
    </source>
</evidence>
<organism evidence="2 3">
    <name type="scientific">Rhodopirellula islandica</name>
    <dbReference type="NCBI Taxonomy" id="595434"/>
    <lineage>
        <taxon>Bacteria</taxon>
        <taxon>Pseudomonadati</taxon>
        <taxon>Planctomycetota</taxon>
        <taxon>Planctomycetia</taxon>
        <taxon>Pirellulales</taxon>
        <taxon>Pirellulaceae</taxon>
        <taxon>Rhodopirellula</taxon>
    </lineage>
</organism>
<dbReference type="EMBL" id="LECT01000017">
    <property type="protein sequence ID" value="KLU05577.1"/>
    <property type="molecule type" value="Genomic_DNA"/>
</dbReference>
<keyword evidence="3" id="KW-1185">Reference proteome</keyword>
<evidence type="ECO:0000313" key="2">
    <source>
        <dbReference type="EMBL" id="KLU05577.1"/>
    </source>
</evidence>
<gene>
    <name evidence="2" type="ORF">RISK_002209</name>
</gene>
<evidence type="ECO:0000256" key="1">
    <source>
        <dbReference type="SAM" id="MobiDB-lite"/>
    </source>
</evidence>
<name>A0A0J1BGA4_RHOIS</name>
<proteinExistence type="predicted"/>
<dbReference type="Proteomes" id="UP000036367">
    <property type="component" value="Unassembled WGS sequence"/>
</dbReference>
<sequence length="39" mass="4360">MIEVISRTEPNGSDSPFRHPSNPFTMNKSDGNQTRPEKG</sequence>
<dbReference type="AlphaFoldDB" id="A0A0J1BGA4"/>
<protein>
    <submittedName>
        <fullName evidence="2">Uncharacterized protein</fullName>
    </submittedName>
</protein>
<accession>A0A0J1BGA4</accession>
<comment type="caution">
    <text evidence="2">The sequence shown here is derived from an EMBL/GenBank/DDBJ whole genome shotgun (WGS) entry which is preliminary data.</text>
</comment>
<feature type="compositionally biased region" description="Polar residues" evidence="1">
    <location>
        <begin position="22"/>
        <end position="39"/>
    </location>
</feature>
<reference evidence="2" key="1">
    <citation type="submission" date="2015-05" db="EMBL/GenBank/DDBJ databases">
        <title>Permanent draft genome of Rhodopirellula islandicus K833.</title>
        <authorList>
            <person name="Kizina J."/>
            <person name="Richter M."/>
            <person name="Glockner F.O."/>
            <person name="Harder J."/>
        </authorList>
    </citation>
    <scope>NUCLEOTIDE SEQUENCE [LARGE SCALE GENOMIC DNA]</scope>
    <source>
        <strain evidence="2">K833</strain>
    </source>
</reference>